<dbReference type="GO" id="GO:0005874">
    <property type="term" value="C:microtubule"/>
    <property type="evidence" value="ECO:0007669"/>
    <property type="project" value="UniProtKB-KW"/>
</dbReference>
<evidence type="ECO:0000256" key="8">
    <source>
        <dbReference type="ARBA" id="ARBA00023175"/>
    </source>
</evidence>
<dbReference type="GO" id="GO:0005871">
    <property type="term" value="C:kinesin complex"/>
    <property type="evidence" value="ECO:0007669"/>
    <property type="project" value="InterPro"/>
</dbReference>
<evidence type="ECO:0000256" key="4">
    <source>
        <dbReference type="ARBA" id="ARBA00022701"/>
    </source>
</evidence>
<dbReference type="Pfam" id="PF25000">
    <property type="entry name" value="DUF7779"/>
    <property type="match status" value="1"/>
</dbReference>
<feature type="repeat" description="TPR" evidence="10">
    <location>
        <begin position="608"/>
        <end position="641"/>
    </location>
</feature>
<dbReference type="SUPFAM" id="SSF52200">
    <property type="entry name" value="Toll/Interleukin receptor TIR domain"/>
    <property type="match status" value="1"/>
</dbReference>
<feature type="domain" description="DUF7779" evidence="11">
    <location>
        <begin position="429"/>
        <end position="515"/>
    </location>
</feature>
<evidence type="ECO:0000256" key="6">
    <source>
        <dbReference type="ARBA" id="ARBA00022803"/>
    </source>
</evidence>
<dbReference type="SUPFAM" id="SSF52540">
    <property type="entry name" value="P-loop containing nucleoside triphosphate hydrolases"/>
    <property type="match status" value="1"/>
</dbReference>
<dbReference type="InterPro" id="IPR011990">
    <property type="entry name" value="TPR-like_helical_dom_sf"/>
</dbReference>
<dbReference type="GO" id="GO:0007018">
    <property type="term" value="P:microtubule-based movement"/>
    <property type="evidence" value="ECO:0007669"/>
    <property type="project" value="TreeGrafter"/>
</dbReference>
<keyword evidence="6 10" id="KW-0802">TPR repeat</keyword>
<dbReference type="Pfam" id="PF13424">
    <property type="entry name" value="TPR_12"/>
    <property type="match status" value="3"/>
</dbReference>
<dbReference type="InterPro" id="IPR019734">
    <property type="entry name" value="TPR_rpt"/>
</dbReference>
<dbReference type="InterPro" id="IPR002151">
    <property type="entry name" value="Kinesin_light"/>
</dbReference>
<comment type="subcellular location">
    <subcellularLocation>
        <location evidence="1">Cytoplasm</location>
        <location evidence="1">Cytoskeleton</location>
    </subcellularLocation>
</comment>
<sequence length="890" mass="101057">MEVFCVYARQDERLWRRLEKHLKGLCLQNGSLRLYGRMLGEDTVYSGTYDVYLNYVSLVLLLLSPDFMATGYCNSPEWQLIIERQSTQEMRIVPIRLRPVDIRGAPFAHLKMLPDNVNAVTDKIWRTQDGAFYKIAIALRQIIEANTSPEDTASPIPFSLPVITSAKQVAWNVRYSPNPYFIGRDELIARLHETYHAHNMRSRAIALCGIGGIGKTQIAIEYAYRYKSEYGAVLWTDASSWQALSLSYVYLADILGLAARHCQERPAVIQAVRRWLAESKGWLLILDNLDEIKLLSSFLPENYRGHVLITTQSSVLGTFAQSCPVTLLEQNVGARLLLQRAHLLDPYQVPAEDFGALEEAASKIVKAVSGLPLAIDQAAAYIEETGCSLQNYLDFYQKNPDVLIAKRGMLATDHLEAVTKTFLLAFGKVKQISSTAAQLLYISAFLYSDSIPEQIFTVGGIELGLPELTNNSLALNEVLRSLRSYSLVQRDGERETFSVHPMLQIVLRSVLSADEEKLLIEQVIKALNKVFPDPRDINNWPVCKNYTLHVQSCLKYCGDLILHELAFLYNKSGYYLSTQAQYDTANAFLQKSLTILERLHGDRHADVASMLNTLGDFYANQDKYEQAEKLLRRALAIFEDLYGPIHPEVAYSLNHLAVLYRYQGKYKQAERLLQRALDINKQVFGSKHTLVVRSLNNLGKLYMDQGKRKLAEKFLRQALAFGEQLAEPGRADVARVLNNLAGMAADQGKYKQAEEFYWRSIALNEQVFGFDHPAVTTGLNNLAWLYVEQNIYEQAENLFKRSLFIREKALGEDHPEVVFCLVNLASCYRNQGKYAEAEPLYRRALDIVEQLDTDVVVVLENYAELLRQTGREDEARVLESRALTIRLREL</sequence>
<dbReference type="OrthoDB" id="580767at2"/>
<proteinExistence type="inferred from homology"/>
<reference evidence="12 13" key="1">
    <citation type="submission" date="2019-01" db="EMBL/GenBank/DDBJ databases">
        <title>Ktedonosporobacter rubrisoli SCAWS-G2.</title>
        <authorList>
            <person name="Huang Y."/>
            <person name="Yan B."/>
        </authorList>
    </citation>
    <scope>NUCLEOTIDE SEQUENCE [LARGE SCALE GENOMIC DNA]</scope>
    <source>
        <strain evidence="12 13">SCAWS-G2</strain>
    </source>
</reference>
<dbReference type="PRINTS" id="PR00381">
    <property type="entry name" value="KINESINLIGHT"/>
</dbReference>
<evidence type="ECO:0000256" key="5">
    <source>
        <dbReference type="ARBA" id="ARBA00022737"/>
    </source>
</evidence>
<evidence type="ECO:0000256" key="1">
    <source>
        <dbReference type="ARBA" id="ARBA00004245"/>
    </source>
</evidence>
<dbReference type="InterPro" id="IPR035897">
    <property type="entry name" value="Toll_tir_struct_dom_sf"/>
</dbReference>
<dbReference type="InterPro" id="IPR027417">
    <property type="entry name" value="P-loop_NTPase"/>
</dbReference>
<keyword evidence="12" id="KW-0547">Nucleotide-binding</keyword>
<dbReference type="AlphaFoldDB" id="A0A4P6JWX2"/>
<keyword evidence="4" id="KW-0493">Microtubule</keyword>
<protein>
    <submittedName>
        <fullName evidence="12">ATP-binding protein</fullName>
    </submittedName>
</protein>
<dbReference type="SUPFAM" id="SSF48452">
    <property type="entry name" value="TPR-like"/>
    <property type="match status" value="2"/>
</dbReference>
<dbReference type="KEGG" id="kbs:EPA93_29500"/>
<evidence type="ECO:0000256" key="2">
    <source>
        <dbReference type="ARBA" id="ARBA00009622"/>
    </source>
</evidence>
<organism evidence="12 13">
    <name type="scientific">Ktedonosporobacter rubrisoli</name>
    <dbReference type="NCBI Taxonomy" id="2509675"/>
    <lineage>
        <taxon>Bacteria</taxon>
        <taxon>Bacillati</taxon>
        <taxon>Chloroflexota</taxon>
        <taxon>Ktedonobacteria</taxon>
        <taxon>Ktedonobacterales</taxon>
        <taxon>Ktedonosporobacteraceae</taxon>
        <taxon>Ktedonosporobacter</taxon>
    </lineage>
</organism>
<dbReference type="EMBL" id="CP035758">
    <property type="protein sequence ID" value="QBD79893.1"/>
    <property type="molecule type" value="Genomic_DNA"/>
</dbReference>
<evidence type="ECO:0000313" key="12">
    <source>
        <dbReference type="EMBL" id="QBD79893.1"/>
    </source>
</evidence>
<evidence type="ECO:0000256" key="7">
    <source>
        <dbReference type="ARBA" id="ARBA00023054"/>
    </source>
</evidence>
<dbReference type="SMART" id="SM00028">
    <property type="entry name" value="TPR"/>
    <property type="match status" value="7"/>
</dbReference>
<dbReference type="InterPro" id="IPR056681">
    <property type="entry name" value="DUF7779"/>
</dbReference>
<keyword evidence="8" id="KW-0505">Motor protein</keyword>
<keyword evidence="9" id="KW-0206">Cytoskeleton</keyword>
<dbReference type="PANTHER" id="PTHR45783:SF3">
    <property type="entry name" value="KINESIN LIGHT CHAIN"/>
    <property type="match status" value="1"/>
</dbReference>
<feature type="repeat" description="TPR" evidence="10">
    <location>
        <begin position="650"/>
        <end position="683"/>
    </location>
</feature>
<dbReference type="Pfam" id="PF13374">
    <property type="entry name" value="TPR_10"/>
    <property type="match status" value="1"/>
</dbReference>
<dbReference type="Gene3D" id="3.40.50.300">
    <property type="entry name" value="P-loop containing nucleotide triphosphate hydrolases"/>
    <property type="match status" value="1"/>
</dbReference>
<accession>A0A4P6JWX2</accession>
<evidence type="ECO:0000313" key="13">
    <source>
        <dbReference type="Proteomes" id="UP000290365"/>
    </source>
</evidence>
<evidence type="ECO:0000256" key="9">
    <source>
        <dbReference type="ARBA" id="ARBA00023212"/>
    </source>
</evidence>
<dbReference type="GO" id="GO:0005737">
    <property type="term" value="C:cytoplasm"/>
    <property type="evidence" value="ECO:0007669"/>
    <property type="project" value="TreeGrafter"/>
</dbReference>
<keyword evidence="13" id="KW-1185">Reference proteome</keyword>
<dbReference type="GO" id="GO:0043531">
    <property type="term" value="F:ADP binding"/>
    <property type="evidence" value="ECO:0007669"/>
    <property type="project" value="InterPro"/>
</dbReference>
<keyword evidence="5" id="KW-0677">Repeat</keyword>
<keyword evidence="3" id="KW-0963">Cytoplasm</keyword>
<dbReference type="GO" id="GO:0019894">
    <property type="term" value="F:kinesin binding"/>
    <property type="evidence" value="ECO:0007669"/>
    <property type="project" value="TreeGrafter"/>
</dbReference>
<keyword evidence="12" id="KW-0067">ATP-binding</keyword>
<dbReference type="Gene3D" id="1.25.40.10">
    <property type="entry name" value="Tetratricopeptide repeat domain"/>
    <property type="match status" value="2"/>
</dbReference>
<keyword evidence="7" id="KW-0175">Coiled coil</keyword>
<dbReference type="NCBIfam" id="NF040586">
    <property type="entry name" value="FxSxx_TPR"/>
    <property type="match status" value="1"/>
</dbReference>
<evidence type="ECO:0000256" key="3">
    <source>
        <dbReference type="ARBA" id="ARBA00022490"/>
    </source>
</evidence>
<evidence type="ECO:0000256" key="10">
    <source>
        <dbReference type="PROSITE-ProRule" id="PRU00339"/>
    </source>
</evidence>
<comment type="similarity">
    <text evidence="2">Belongs to the kinesin light chain family.</text>
</comment>
<feature type="repeat" description="TPR" evidence="10">
    <location>
        <begin position="818"/>
        <end position="851"/>
    </location>
</feature>
<name>A0A4P6JWX2_KTERU</name>
<dbReference type="PROSITE" id="PS50005">
    <property type="entry name" value="TPR"/>
    <property type="match status" value="3"/>
</dbReference>
<dbReference type="GO" id="GO:0005524">
    <property type="term" value="F:ATP binding"/>
    <property type="evidence" value="ECO:0007669"/>
    <property type="project" value="UniProtKB-KW"/>
</dbReference>
<evidence type="ECO:0000259" key="11">
    <source>
        <dbReference type="Pfam" id="PF25000"/>
    </source>
</evidence>
<gene>
    <name evidence="12" type="ORF">EPA93_29500</name>
</gene>
<dbReference type="Proteomes" id="UP000290365">
    <property type="component" value="Chromosome"/>
</dbReference>
<dbReference type="PANTHER" id="PTHR45783">
    <property type="entry name" value="KINESIN LIGHT CHAIN"/>
    <property type="match status" value="1"/>
</dbReference>